<comment type="caution">
    <text evidence="2">The sequence shown here is derived from an EMBL/GenBank/DDBJ whole genome shotgun (WGS) entry which is preliminary data.</text>
</comment>
<name>A0A401UMN7_9CLOT</name>
<dbReference type="RefSeq" id="WP_185732692.1">
    <property type="nucleotide sequence ID" value="NZ_BHYK01000012.1"/>
</dbReference>
<reference evidence="2 3" key="1">
    <citation type="submission" date="2018-11" db="EMBL/GenBank/DDBJ databases">
        <title>Genome sequencing and assembly of Clostridium tagluense strain A121.</title>
        <authorList>
            <person name="Murakami T."/>
            <person name="Segawa T."/>
            <person name="Shcherbakova V.A."/>
            <person name="Mori H."/>
            <person name="Yoshimura Y."/>
        </authorList>
    </citation>
    <scope>NUCLEOTIDE SEQUENCE [LARGE SCALE GENOMIC DNA]</scope>
    <source>
        <strain evidence="2 3">A121</strain>
    </source>
</reference>
<proteinExistence type="predicted"/>
<sequence>MARKDSKNYNYTTQEQIMIKKNDDARLPKSLGSDEKIQAASKGSKIE</sequence>
<organism evidence="2 3">
    <name type="scientific">Clostridium tagluense</name>
    <dbReference type="NCBI Taxonomy" id="360422"/>
    <lineage>
        <taxon>Bacteria</taxon>
        <taxon>Bacillati</taxon>
        <taxon>Bacillota</taxon>
        <taxon>Clostridia</taxon>
        <taxon>Eubacteriales</taxon>
        <taxon>Clostridiaceae</taxon>
        <taxon>Clostridium</taxon>
    </lineage>
</organism>
<evidence type="ECO:0000256" key="1">
    <source>
        <dbReference type="SAM" id="MobiDB-lite"/>
    </source>
</evidence>
<feature type="region of interest" description="Disordered" evidence="1">
    <location>
        <begin position="20"/>
        <end position="47"/>
    </location>
</feature>
<dbReference type="EMBL" id="BHYK01000012">
    <property type="protein sequence ID" value="GCD10797.1"/>
    <property type="molecule type" value="Genomic_DNA"/>
</dbReference>
<protein>
    <submittedName>
        <fullName evidence="2">Uncharacterized protein</fullName>
    </submittedName>
</protein>
<evidence type="ECO:0000313" key="2">
    <source>
        <dbReference type="EMBL" id="GCD10797.1"/>
    </source>
</evidence>
<feature type="compositionally biased region" description="Basic and acidic residues" evidence="1">
    <location>
        <begin position="20"/>
        <end position="37"/>
    </location>
</feature>
<accession>A0A401UMN7</accession>
<dbReference type="AlphaFoldDB" id="A0A401UMN7"/>
<evidence type="ECO:0000313" key="3">
    <source>
        <dbReference type="Proteomes" id="UP000287872"/>
    </source>
</evidence>
<dbReference type="Proteomes" id="UP000287872">
    <property type="component" value="Unassembled WGS sequence"/>
</dbReference>
<gene>
    <name evidence="2" type="ORF">Ctaglu_24200</name>
</gene>
<keyword evidence="3" id="KW-1185">Reference proteome</keyword>